<dbReference type="Pfam" id="PF04131">
    <property type="entry name" value="NanE"/>
    <property type="match status" value="1"/>
</dbReference>
<dbReference type="SUPFAM" id="SSF51366">
    <property type="entry name" value="Ribulose-phoshate binding barrel"/>
    <property type="match status" value="1"/>
</dbReference>
<proteinExistence type="inferred from homology"/>
<evidence type="ECO:0000313" key="9">
    <source>
        <dbReference type="Proteomes" id="UP001429357"/>
    </source>
</evidence>
<dbReference type="Proteomes" id="UP001429357">
    <property type="component" value="Unassembled WGS sequence"/>
</dbReference>
<evidence type="ECO:0000256" key="7">
    <source>
        <dbReference type="HAMAP-Rule" id="MF_01235"/>
    </source>
</evidence>
<dbReference type="CDD" id="cd04729">
    <property type="entry name" value="NanE"/>
    <property type="match status" value="1"/>
</dbReference>
<comment type="function">
    <text evidence="2 7">Converts N-acetylmannosamine-6-phosphate (ManNAc-6-P) to N-acetylglucosamine-6-phosphate (GlcNAc-6-P).</text>
</comment>
<dbReference type="PANTHER" id="PTHR36204:SF1">
    <property type="entry name" value="N-ACETYLMANNOSAMINE-6-PHOSPHATE 2-EPIMERASE-RELATED"/>
    <property type="match status" value="1"/>
</dbReference>
<accession>A0ABV0F0N0</accession>
<dbReference type="PANTHER" id="PTHR36204">
    <property type="entry name" value="N-ACETYLMANNOSAMINE-6-PHOSPHATE 2-EPIMERASE-RELATED"/>
    <property type="match status" value="1"/>
</dbReference>
<keyword evidence="9" id="KW-1185">Reference proteome</keyword>
<gene>
    <name evidence="7" type="primary">nanE</name>
    <name evidence="8" type="ORF">BAU18_000267</name>
</gene>
<reference evidence="9" key="1">
    <citation type="submission" date="2016-06" db="EMBL/GenBank/DDBJ databases">
        <title>Four novel species of enterococci isolated from chicken manure.</title>
        <authorList>
            <person name="Van Tyne D."/>
        </authorList>
    </citation>
    <scope>NUCLEOTIDE SEQUENCE [LARGE SCALE GENOMIC DNA]</scope>
    <source>
        <strain evidence="9">JM9A</strain>
    </source>
</reference>
<dbReference type="NCBIfam" id="NF002231">
    <property type="entry name" value="PRK01130.1"/>
    <property type="match status" value="1"/>
</dbReference>
<comment type="catalytic activity">
    <reaction evidence="1 7">
        <text>an N-acyl-D-glucosamine 6-phosphate = an N-acyl-D-mannosamine 6-phosphate</text>
        <dbReference type="Rhea" id="RHEA:23932"/>
        <dbReference type="ChEBI" id="CHEBI:57599"/>
        <dbReference type="ChEBI" id="CHEBI:57666"/>
        <dbReference type="EC" id="5.1.3.9"/>
    </reaction>
</comment>
<dbReference type="EC" id="5.1.3.9" evidence="7"/>
<dbReference type="EMBL" id="MAEI02000001">
    <property type="protein sequence ID" value="MEO1780716.1"/>
    <property type="molecule type" value="Genomic_DNA"/>
</dbReference>
<evidence type="ECO:0000313" key="8">
    <source>
        <dbReference type="EMBL" id="MEO1780716.1"/>
    </source>
</evidence>
<protein>
    <recommendedName>
        <fullName evidence="7">Putative N-acetylmannosamine-6-phosphate 2-epimerase</fullName>
        <ecNumber evidence="7">5.1.3.9</ecNumber>
    </recommendedName>
    <alternativeName>
        <fullName evidence="7">ManNAc-6-P epimerase</fullName>
    </alternativeName>
</protein>
<dbReference type="HAMAP" id="MF_01235">
    <property type="entry name" value="ManNAc6P_epimer"/>
    <property type="match status" value="1"/>
</dbReference>
<comment type="similarity">
    <text evidence="4 7">Belongs to the NanE family.</text>
</comment>
<evidence type="ECO:0000256" key="2">
    <source>
        <dbReference type="ARBA" id="ARBA00002147"/>
    </source>
</evidence>
<comment type="caution">
    <text evidence="8">The sequence shown here is derived from an EMBL/GenBank/DDBJ whole genome shotgun (WGS) entry which is preliminary data.</text>
</comment>
<reference evidence="8 9" key="2">
    <citation type="submission" date="2024-02" db="EMBL/GenBank/DDBJ databases">
        <title>The Genome Sequence of Enterococcus diestrammenae JM9A.</title>
        <authorList>
            <person name="Earl A."/>
            <person name="Manson A."/>
            <person name="Gilmore M."/>
            <person name="Sanders J."/>
            <person name="Shea T."/>
            <person name="Howe W."/>
            <person name="Livny J."/>
            <person name="Cuomo C."/>
            <person name="Neafsey D."/>
            <person name="Birren B."/>
        </authorList>
    </citation>
    <scope>NUCLEOTIDE SEQUENCE [LARGE SCALE GENOMIC DNA]</scope>
    <source>
        <strain evidence="8 9">JM9A</strain>
    </source>
</reference>
<evidence type="ECO:0000256" key="4">
    <source>
        <dbReference type="ARBA" id="ARBA00007439"/>
    </source>
</evidence>
<comment type="pathway">
    <text evidence="3 7">Amino-sugar metabolism; N-acetylneuraminate degradation; D-fructose 6-phosphate from N-acetylneuraminate: step 3/5.</text>
</comment>
<dbReference type="InterPro" id="IPR007260">
    <property type="entry name" value="NanE"/>
</dbReference>
<evidence type="ECO:0000256" key="6">
    <source>
        <dbReference type="ARBA" id="ARBA00023277"/>
    </source>
</evidence>
<sequence length="228" mass="24849">MINQAILDKLKKQVIVSCQALDNEILHGSDIMAKMAIAAEQGGAAGIRANSAKDVRAIKGAVDLPIIAIIKAVYPNSDVYITPTIKEVDELAVLQPAFIAMDCTWRKRPKETLEEIVAHCRMHYPEIMLMADCGSYRDAELANNLGFDILGTTLSGYTEETKNVSLPNISLVEQMVANFDRPVFCEGGIHTTDEMNRAFAAGAHTSVIGGAITRPNEITQYFVSHIGK</sequence>
<dbReference type="InterPro" id="IPR011060">
    <property type="entry name" value="RibuloseP-bd_barrel"/>
</dbReference>
<dbReference type="Gene3D" id="3.20.20.70">
    <property type="entry name" value="Aldolase class I"/>
    <property type="match status" value="1"/>
</dbReference>
<dbReference type="InterPro" id="IPR013785">
    <property type="entry name" value="Aldolase_TIM"/>
</dbReference>
<organism evidence="8 9">
    <name type="scientific">Enterococcus diestrammenae</name>
    <dbReference type="NCBI Taxonomy" id="1155073"/>
    <lineage>
        <taxon>Bacteria</taxon>
        <taxon>Bacillati</taxon>
        <taxon>Bacillota</taxon>
        <taxon>Bacilli</taxon>
        <taxon>Lactobacillales</taxon>
        <taxon>Enterococcaceae</taxon>
        <taxon>Enterococcus</taxon>
    </lineage>
</organism>
<evidence type="ECO:0000256" key="1">
    <source>
        <dbReference type="ARBA" id="ARBA00000056"/>
    </source>
</evidence>
<name>A0ABV0F0N0_9ENTE</name>
<keyword evidence="6 7" id="KW-0119">Carbohydrate metabolism</keyword>
<evidence type="ECO:0000256" key="3">
    <source>
        <dbReference type="ARBA" id="ARBA00005081"/>
    </source>
</evidence>
<keyword evidence="5 7" id="KW-0413">Isomerase</keyword>
<dbReference type="RefSeq" id="WP_161869015.1">
    <property type="nucleotide sequence ID" value="NZ_MAEI02000001.1"/>
</dbReference>
<evidence type="ECO:0000256" key="5">
    <source>
        <dbReference type="ARBA" id="ARBA00023235"/>
    </source>
</evidence>